<dbReference type="GO" id="GO:0016289">
    <property type="term" value="F:acyl-CoA hydrolase activity"/>
    <property type="evidence" value="ECO:0007669"/>
    <property type="project" value="UniProtKB-ARBA"/>
</dbReference>
<keyword evidence="4" id="KW-1185">Reference proteome</keyword>
<proteinExistence type="predicted"/>
<accession>A0A2V4NP14</accession>
<dbReference type="InterPro" id="IPR029069">
    <property type="entry name" value="HotDog_dom_sf"/>
</dbReference>
<gene>
    <name evidence="3" type="ORF">DI396_08200</name>
</gene>
<organism evidence="3 4">
    <name type="scientific">Litorivita pollutaquae</name>
    <dbReference type="NCBI Taxonomy" id="2200892"/>
    <lineage>
        <taxon>Bacteria</taxon>
        <taxon>Pseudomonadati</taxon>
        <taxon>Pseudomonadota</taxon>
        <taxon>Alphaproteobacteria</taxon>
        <taxon>Rhodobacterales</taxon>
        <taxon>Paracoccaceae</taxon>
        <taxon>Litorivita</taxon>
    </lineage>
</organism>
<dbReference type="SUPFAM" id="SSF54637">
    <property type="entry name" value="Thioesterase/thiol ester dehydrase-isomerase"/>
    <property type="match status" value="1"/>
</dbReference>
<protein>
    <submittedName>
        <fullName evidence="3">Phenylacetic acid degradation protein</fullName>
    </submittedName>
</protein>
<evidence type="ECO:0000313" key="3">
    <source>
        <dbReference type="EMBL" id="PYC48157.1"/>
    </source>
</evidence>
<dbReference type="OrthoDB" id="9806185at2"/>
<reference evidence="3 4" key="1">
    <citation type="submission" date="2018-05" db="EMBL/GenBank/DDBJ databases">
        <title>Oceanovita maritima gen. nov., sp. nov., a marine bacterium in the family Rhodobacteraceae isolated from surface seawater of Lundu port Xiamen, China.</title>
        <authorList>
            <person name="Hetharua B.H."/>
            <person name="Min D."/>
            <person name="Liao H."/>
            <person name="Tian Y."/>
        </authorList>
    </citation>
    <scope>NUCLEOTIDE SEQUENCE [LARGE SCALE GENOMIC DNA]</scope>
    <source>
        <strain evidence="3 4">FSX-11</strain>
    </source>
</reference>
<dbReference type="Proteomes" id="UP000248012">
    <property type="component" value="Unassembled WGS sequence"/>
</dbReference>
<dbReference type="InterPro" id="IPR003736">
    <property type="entry name" value="PAAI_dom"/>
</dbReference>
<dbReference type="Pfam" id="PF03061">
    <property type="entry name" value="4HBT"/>
    <property type="match status" value="1"/>
</dbReference>
<evidence type="ECO:0000256" key="1">
    <source>
        <dbReference type="ARBA" id="ARBA00022801"/>
    </source>
</evidence>
<dbReference type="Gene3D" id="3.10.129.10">
    <property type="entry name" value="Hotdog Thioesterase"/>
    <property type="match status" value="1"/>
</dbReference>
<evidence type="ECO:0000259" key="2">
    <source>
        <dbReference type="Pfam" id="PF03061"/>
    </source>
</evidence>
<keyword evidence="1" id="KW-0378">Hydrolase</keyword>
<feature type="domain" description="Thioesterase" evidence="2">
    <location>
        <begin position="52"/>
        <end position="127"/>
    </location>
</feature>
<name>A0A2V4NP14_9RHOB</name>
<evidence type="ECO:0000313" key="4">
    <source>
        <dbReference type="Proteomes" id="UP000248012"/>
    </source>
</evidence>
<dbReference type="NCBIfam" id="TIGR00369">
    <property type="entry name" value="unchar_dom_1"/>
    <property type="match status" value="1"/>
</dbReference>
<sequence length="144" mass="15320">MPTPISTAKRAQIEQSFAAQTMMTTMQAQINELAQGHCVLQCPIVESLRQQHGFGHAALTFALGDVAAGYACLSMIEDGMEVLTAEMKINLLSPCTGGPLRAVGKVVKAGRRLMITQAEVFAHQDGKEVLIALLQGTMVPVPGD</sequence>
<comment type="caution">
    <text evidence="3">The sequence shown here is derived from an EMBL/GenBank/DDBJ whole genome shotgun (WGS) entry which is preliminary data.</text>
</comment>
<dbReference type="AlphaFoldDB" id="A0A2V4NP14"/>
<dbReference type="EMBL" id="QFVT01000004">
    <property type="protein sequence ID" value="PYC48157.1"/>
    <property type="molecule type" value="Genomic_DNA"/>
</dbReference>
<dbReference type="CDD" id="cd03443">
    <property type="entry name" value="PaaI_thioesterase"/>
    <property type="match status" value="1"/>
</dbReference>
<dbReference type="InterPro" id="IPR006683">
    <property type="entry name" value="Thioestr_dom"/>
</dbReference>